<evidence type="ECO:0000313" key="3">
    <source>
        <dbReference type="Proteomes" id="UP000010796"/>
    </source>
</evidence>
<protein>
    <submittedName>
        <fullName evidence="2">Uncharacterized protein</fullName>
    </submittedName>
</protein>
<organism evidence="2 3">
    <name type="scientific">Echinicola vietnamensis (strain DSM 17526 / LMG 23754 / KMM 6221)</name>
    <dbReference type="NCBI Taxonomy" id="926556"/>
    <lineage>
        <taxon>Bacteria</taxon>
        <taxon>Pseudomonadati</taxon>
        <taxon>Bacteroidota</taxon>
        <taxon>Cytophagia</taxon>
        <taxon>Cytophagales</taxon>
        <taxon>Cyclobacteriaceae</taxon>
        <taxon>Echinicola</taxon>
    </lineage>
</organism>
<dbReference type="EMBL" id="CP003346">
    <property type="protein sequence ID" value="AGA77388.1"/>
    <property type="molecule type" value="Genomic_DNA"/>
</dbReference>
<sequence length="33" mass="3838">MPDYGYGEGTMMYKNKRHPVLKQGAPNMPKKLR</sequence>
<accession>L0FWG7</accession>
<name>L0FWG7_ECHVK</name>
<gene>
    <name evidence="2" type="ordered locus">Echvi_1117</name>
</gene>
<keyword evidence="3" id="KW-1185">Reference proteome</keyword>
<evidence type="ECO:0000256" key="1">
    <source>
        <dbReference type="SAM" id="MobiDB-lite"/>
    </source>
</evidence>
<evidence type="ECO:0000313" key="2">
    <source>
        <dbReference type="EMBL" id="AGA77388.1"/>
    </source>
</evidence>
<dbReference type="AlphaFoldDB" id="L0FWG7"/>
<reference evidence="3" key="1">
    <citation type="submission" date="2012-02" db="EMBL/GenBank/DDBJ databases">
        <title>The complete genome of Echinicola vietnamensis DSM 17526.</title>
        <authorList>
            <person name="Lucas S."/>
            <person name="Copeland A."/>
            <person name="Lapidus A."/>
            <person name="Glavina del Rio T."/>
            <person name="Dalin E."/>
            <person name="Tice H."/>
            <person name="Bruce D."/>
            <person name="Goodwin L."/>
            <person name="Pitluck S."/>
            <person name="Peters L."/>
            <person name="Ovchinnikova G."/>
            <person name="Teshima H."/>
            <person name="Kyrpides N."/>
            <person name="Mavromatis K."/>
            <person name="Ivanova N."/>
            <person name="Brettin T."/>
            <person name="Detter J.C."/>
            <person name="Han C."/>
            <person name="Larimer F."/>
            <person name="Land M."/>
            <person name="Hauser L."/>
            <person name="Markowitz V."/>
            <person name="Cheng J.-F."/>
            <person name="Hugenholtz P."/>
            <person name="Woyke T."/>
            <person name="Wu D."/>
            <person name="Brambilla E."/>
            <person name="Klenk H.-P."/>
            <person name="Eisen J.A."/>
        </authorList>
    </citation>
    <scope>NUCLEOTIDE SEQUENCE [LARGE SCALE GENOMIC DNA]</scope>
    <source>
        <strain evidence="3">DSM 17526 / LMG 23754 / KMM 6221</strain>
    </source>
</reference>
<dbReference type="KEGG" id="evi:Echvi_1117"/>
<proteinExistence type="predicted"/>
<dbReference type="Proteomes" id="UP000010796">
    <property type="component" value="Chromosome"/>
</dbReference>
<dbReference type="HOGENOM" id="CLU_3381613_0_0_10"/>
<feature type="region of interest" description="Disordered" evidence="1">
    <location>
        <begin position="1"/>
        <end position="33"/>
    </location>
</feature>